<dbReference type="Proteomes" id="UP000260351">
    <property type="component" value="Unassembled WGS sequence"/>
</dbReference>
<feature type="compositionally biased region" description="Acidic residues" evidence="1">
    <location>
        <begin position="245"/>
        <end position="258"/>
    </location>
</feature>
<evidence type="ECO:0000313" key="4">
    <source>
        <dbReference type="Proteomes" id="UP000260351"/>
    </source>
</evidence>
<comment type="caution">
    <text evidence="3">The sequence shown here is derived from an EMBL/GenBank/DDBJ whole genome shotgun (WGS) entry which is preliminary data.</text>
</comment>
<name>A0A3E1KC09_9GAMM</name>
<reference evidence="3 4" key="1">
    <citation type="submission" date="2018-08" db="EMBL/GenBank/DDBJ databases">
        <title>Wenzhouxiangella salilacus sp. nov., a novel bacterium isolated from a saline lake in Xinjiang Province, China.</title>
        <authorList>
            <person name="Han S."/>
        </authorList>
    </citation>
    <scope>NUCLEOTIDE SEQUENCE [LARGE SCALE GENOMIC DNA]</scope>
    <source>
        <strain evidence="3 4">XDB06</strain>
    </source>
</reference>
<dbReference type="Pfam" id="PF00092">
    <property type="entry name" value="VWA"/>
    <property type="match status" value="1"/>
</dbReference>
<dbReference type="InterPro" id="IPR051928">
    <property type="entry name" value="NorD/CobT"/>
</dbReference>
<dbReference type="SMART" id="SM00327">
    <property type="entry name" value="VWA"/>
    <property type="match status" value="1"/>
</dbReference>
<dbReference type="Gene3D" id="3.40.50.410">
    <property type="entry name" value="von Willebrand factor, type A domain"/>
    <property type="match status" value="1"/>
</dbReference>
<dbReference type="AlphaFoldDB" id="A0A3E1KC09"/>
<sequence>MPEWLEFEELVGRWWHRWASSATSYRVHAEAAVTFESLRDSLAVYFRALGGPAGVTLTTARAAGKTHRLSWRQRLGMDQEHMELARLDGEHLVLPQRNALFAASENNRRLYFWQTAFTAYGHLPPATADPLQRDLLYLAASTRALAALQRDFPGWRPRYADMAAQLIHLRPSRRLPPAEDAVERVIRHLLGEDLRLDDRAGSMLRAVTDDPGSIREFRAPAGYRPPLPVPLWPTLDPGTAPDEERAADDEETDGEATEIGEQMFRASRRRLDQTERDDPLMLNPFEKIISWAEMVNVNRPVDDDEEEDARQAAEGLDELTISKHRKKAATRLKMGLEIASEAIPESSLRAGVTWPEWHYGRRRYLPDFCAVQELEPALADEDWSPDADTRARIRHVRRQFQALRPHRELLRAQLDGDELDMDAVVRMVTERAAGHSGSDRIYATWRDTSRDLAVATLVDVSLSTDSWLDDRRVIDIEREALLVLANGIDACGDEQAVYSFTSHRRKRVEITPLKRFEEAMDRNIERRIAALEPGRYTRMGTAIRHVAAELAERSNRHRLLLVLTDGKPNDTDHYEGRYAIEDTRMAVREARRKELVVFGVTIDTHARQYFPLIFGRSGYAIVPRASALSRALPAIYRQLVQR</sequence>
<protein>
    <submittedName>
        <fullName evidence="3">VWA domain-containing protein</fullName>
    </submittedName>
</protein>
<dbReference type="InterPro" id="IPR002035">
    <property type="entry name" value="VWF_A"/>
</dbReference>
<dbReference type="CDD" id="cd01454">
    <property type="entry name" value="vWA_norD_type"/>
    <property type="match status" value="1"/>
</dbReference>
<dbReference type="RefSeq" id="WP_116649448.1">
    <property type="nucleotide sequence ID" value="NZ_QUZK01000012.1"/>
</dbReference>
<feature type="domain" description="VWFA" evidence="2">
    <location>
        <begin position="453"/>
        <end position="639"/>
    </location>
</feature>
<dbReference type="PANTHER" id="PTHR41248:SF1">
    <property type="entry name" value="NORD PROTEIN"/>
    <property type="match status" value="1"/>
</dbReference>
<feature type="region of interest" description="Disordered" evidence="1">
    <location>
        <begin position="228"/>
        <end position="268"/>
    </location>
</feature>
<organism evidence="3 4">
    <name type="scientific">Wenzhouxiangella sediminis</name>
    <dbReference type="NCBI Taxonomy" id="1792836"/>
    <lineage>
        <taxon>Bacteria</taxon>
        <taxon>Pseudomonadati</taxon>
        <taxon>Pseudomonadota</taxon>
        <taxon>Gammaproteobacteria</taxon>
        <taxon>Chromatiales</taxon>
        <taxon>Wenzhouxiangellaceae</taxon>
        <taxon>Wenzhouxiangella</taxon>
    </lineage>
</organism>
<dbReference type="OrthoDB" id="9758211at2"/>
<proteinExistence type="predicted"/>
<dbReference type="PANTHER" id="PTHR41248">
    <property type="entry name" value="NORD PROTEIN"/>
    <property type="match status" value="1"/>
</dbReference>
<keyword evidence="4" id="KW-1185">Reference proteome</keyword>
<evidence type="ECO:0000313" key="3">
    <source>
        <dbReference type="EMBL" id="RFF32266.1"/>
    </source>
</evidence>
<accession>A0A3E1KC09</accession>
<gene>
    <name evidence="3" type="ORF">DZC52_02020</name>
</gene>
<evidence type="ECO:0000256" key="1">
    <source>
        <dbReference type="SAM" id="MobiDB-lite"/>
    </source>
</evidence>
<dbReference type="SUPFAM" id="SSF53300">
    <property type="entry name" value="vWA-like"/>
    <property type="match status" value="1"/>
</dbReference>
<dbReference type="PROSITE" id="PS50234">
    <property type="entry name" value="VWFA"/>
    <property type="match status" value="1"/>
</dbReference>
<evidence type="ECO:0000259" key="2">
    <source>
        <dbReference type="PROSITE" id="PS50234"/>
    </source>
</evidence>
<dbReference type="InterPro" id="IPR036465">
    <property type="entry name" value="vWFA_dom_sf"/>
</dbReference>
<dbReference type="EMBL" id="QUZK01000012">
    <property type="protein sequence ID" value="RFF32266.1"/>
    <property type="molecule type" value="Genomic_DNA"/>
</dbReference>